<comment type="caution">
    <text evidence="1">The sequence shown here is derived from an EMBL/GenBank/DDBJ whole genome shotgun (WGS) entry which is preliminary data.</text>
</comment>
<name>N8WYN7_9GAMM</name>
<dbReference type="EMBL" id="APPE01000031">
    <property type="protein sequence ID" value="ENV00398.1"/>
    <property type="molecule type" value="Genomic_DNA"/>
</dbReference>
<keyword evidence="2" id="KW-1185">Reference proteome</keyword>
<accession>N8WYN7</accession>
<gene>
    <name evidence="1" type="ORF">F969_00630</name>
</gene>
<sequence>MNVIKIKGQEVKIPHFYDAAKIQALFDSFCEPETKRDKASNLLILAEFLKLDSHADTLREVLSLLNNNMKANGSVNIADELYAICQKFRIAIFAVFKNQAGESLSNCIYLYAGP</sequence>
<dbReference type="HOGENOM" id="CLU_2115708_0_0_6"/>
<organism evidence="1 2">
    <name type="scientific">Acinetobacter variabilis</name>
    <dbReference type="NCBI Taxonomy" id="70346"/>
    <lineage>
        <taxon>Bacteria</taxon>
        <taxon>Pseudomonadati</taxon>
        <taxon>Pseudomonadota</taxon>
        <taxon>Gammaproteobacteria</taxon>
        <taxon>Moraxellales</taxon>
        <taxon>Moraxellaceae</taxon>
        <taxon>Acinetobacter</taxon>
    </lineage>
</organism>
<proteinExistence type="predicted"/>
<reference evidence="1 2" key="1">
    <citation type="submission" date="2013-02" db="EMBL/GenBank/DDBJ databases">
        <title>The Genome Sequence of Acinetobacter sp. NIPH 899.</title>
        <authorList>
            <consortium name="The Broad Institute Genome Sequencing Platform"/>
            <consortium name="The Broad Institute Genome Sequencing Center for Infectious Disease"/>
            <person name="Cerqueira G."/>
            <person name="Feldgarden M."/>
            <person name="Courvalin P."/>
            <person name="Perichon B."/>
            <person name="Grillot-Courvalin C."/>
            <person name="Clermont D."/>
            <person name="Rocha E."/>
            <person name="Yoon E.-J."/>
            <person name="Nemec A."/>
            <person name="Walker B."/>
            <person name="Young S.K."/>
            <person name="Zeng Q."/>
            <person name="Gargeya S."/>
            <person name="Fitzgerald M."/>
            <person name="Haas B."/>
            <person name="Abouelleil A."/>
            <person name="Alvarado L."/>
            <person name="Arachchi H.M."/>
            <person name="Berlin A.M."/>
            <person name="Chapman S.B."/>
            <person name="Dewar J."/>
            <person name="Goldberg J."/>
            <person name="Griggs A."/>
            <person name="Gujja S."/>
            <person name="Hansen M."/>
            <person name="Howarth C."/>
            <person name="Imamovic A."/>
            <person name="Larimer J."/>
            <person name="McCowan C."/>
            <person name="Murphy C."/>
            <person name="Neiman D."/>
            <person name="Pearson M."/>
            <person name="Priest M."/>
            <person name="Roberts A."/>
            <person name="Saif S."/>
            <person name="Shea T."/>
            <person name="Sisk P."/>
            <person name="Sykes S."/>
            <person name="Wortman J."/>
            <person name="Nusbaum C."/>
            <person name="Birren B."/>
        </authorList>
    </citation>
    <scope>NUCLEOTIDE SEQUENCE [LARGE SCALE GENOMIC DNA]</scope>
    <source>
        <strain evidence="1 2">NIPH 899</strain>
    </source>
</reference>
<protein>
    <submittedName>
        <fullName evidence="1">Uncharacterized protein</fullName>
    </submittedName>
</protein>
<evidence type="ECO:0000313" key="1">
    <source>
        <dbReference type="EMBL" id="ENV00398.1"/>
    </source>
</evidence>
<evidence type="ECO:0000313" key="2">
    <source>
        <dbReference type="Proteomes" id="UP000013070"/>
    </source>
</evidence>
<dbReference type="Proteomes" id="UP000013070">
    <property type="component" value="Unassembled WGS sequence"/>
</dbReference>
<dbReference type="AlphaFoldDB" id="N8WYN7"/>
<dbReference type="RefSeq" id="WP_004780895.1">
    <property type="nucleotide sequence ID" value="NZ_KB849398.1"/>
</dbReference>